<keyword evidence="1" id="KW-0732">Signal</keyword>
<accession>A0A1R0H2L4</accession>
<feature type="chain" id="PRO_5010236220" evidence="1">
    <location>
        <begin position="26"/>
        <end position="81"/>
    </location>
</feature>
<keyword evidence="3" id="KW-1185">Reference proteome</keyword>
<reference evidence="2 3" key="1">
    <citation type="journal article" date="2016" name="Mol. Biol. Evol.">
        <title>Genome-Wide Survey of Gut Fungi (Harpellales) Reveals the First Horizontally Transferred Ubiquitin Gene from a Mosquito Host.</title>
        <authorList>
            <person name="Wang Y."/>
            <person name="White M.M."/>
            <person name="Kvist S."/>
            <person name="Moncalvo J.M."/>
        </authorList>
    </citation>
    <scope>NUCLEOTIDE SEQUENCE [LARGE SCALE GENOMIC DNA]</scope>
    <source>
        <strain evidence="2 3">ALG-7-W6</strain>
    </source>
</reference>
<feature type="signal peptide" evidence="1">
    <location>
        <begin position="1"/>
        <end position="25"/>
    </location>
</feature>
<evidence type="ECO:0000256" key="1">
    <source>
        <dbReference type="SAM" id="SignalP"/>
    </source>
</evidence>
<gene>
    <name evidence="2" type="ORF">AYI68_g2511</name>
</gene>
<sequence length="81" mass="8886">MAPHHKSILWVFLYNLLAGSSPILASIGLPFSINSPHSATSQPLFSTQPAVLLPNETHPFINTLSPLLKYPISSAKREYTD</sequence>
<dbReference type="EMBL" id="LSSL01000951">
    <property type="protein sequence ID" value="OLY83348.1"/>
    <property type="molecule type" value="Genomic_DNA"/>
</dbReference>
<dbReference type="AlphaFoldDB" id="A0A1R0H2L4"/>
<comment type="caution">
    <text evidence="2">The sequence shown here is derived from an EMBL/GenBank/DDBJ whole genome shotgun (WGS) entry which is preliminary data.</text>
</comment>
<evidence type="ECO:0000313" key="2">
    <source>
        <dbReference type="EMBL" id="OLY83348.1"/>
    </source>
</evidence>
<dbReference type="Proteomes" id="UP000187455">
    <property type="component" value="Unassembled WGS sequence"/>
</dbReference>
<proteinExistence type="predicted"/>
<name>A0A1R0H2L4_9FUNG</name>
<protein>
    <submittedName>
        <fullName evidence="2">Uncharacterized protein</fullName>
    </submittedName>
</protein>
<organism evidence="2 3">
    <name type="scientific">Smittium mucronatum</name>
    <dbReference type="NCBI Taxonomy" id="133383"/>
    <lineage>
        <taxon>Eukaryota</taxon>
        <taxon>Fungi</taxon>
        <taxon>Fungi incertae sedis</taxon>
        <taxon>Zoopagomycota</taxon>
        <taxon>Kickxellomycotina</taxon>
        <taxon>Harpellomycetes</taxon>
        <taxon>Harpellales</taxon>
        <taxon>Legeriomycetaceae</taxon>
        <taxon>Smittium</taxon>
    </lineage>
</organism>
<evidence type="ECO:0000313" key="3">
    <source>
        <dbReference type="Proteomes" id="UP000187455"/>
    </source>
</evidence>